<evidence type="ECO:0000313" key="8">
    <source>
        <dbReference type="EMBL" id="GIM67267.1"/>
    </source>
</evidence>
<dbReference type="InterPro" id="IPR036396">
    <property type="entry name" value="Cyt_P450_sf"/>
</dbReference>
<name>A0A919VKZ8_9ACTN</name>
<dbReference type="CDD" id="cd00302">
    <property type="entry name" value="cytochrome_P450"/>
    <property type="match status" value="1"/>
</dbReference>
<keyword evidence="3 6" id="KW-0479">Metal-binding</keyword>
<comment type="caution">
    <text evidence="8">The sequence shown here is derived from an EMBL/GenBank/DDBJ whole genome shotgun (WGS) entry which is preliminary data.</text>
</comment>
<evidence type="ECO:0000256" key="2">
    <source>
        <dbReference type="ARBA" id="ARBA00022617"/>
    </source>
</evidence>
<dbReference type="Gene3D" id="1.10.630.10">
    <property type="entry name" value="Cytochrome P450"/>
    <property type="match status" value="1"/>
</dbReference>
<reference evidence="8" key="1">
    <citation type="submission" date="2021-03" db="EMBL/GenBank/DDBJ databases">
        <title>Whole genome shotgun sequence of Actinoplanes auranticolor NBRC 12245.</title>
        <authorList>
            <person name="Komaki H."/>
            <person name="Tamura T."/>
        </authorList>
    </citation>
    <scope>NUCLEOTIDE SEQUENCE</scope>
    <source>
        <strain evidence="8">NBRC 12245</strain>
    </source>
</reference>
<dbReference type="PANTHER" id="PTHR24289">
    <property type="entry name" value="STEROID 17-ALPHA-HYDROXYLASE/17,20 LYASE"/>
    <property type="match status" value="1"/>
</dbReference>
<evidence type="ECO:0000256" key="6">
    <source>
        <dbReference type="PIRSR" id="PIRSR602403-1"/>
    </source>
</evidence>
<evidence type="ECO:0000256" key="5">
    <source>
        <dbReference type="ARBA" id="ARBA00023004"/>
    </source>
</evidence>
<dbReference type="EMBL" id="BOQL01000021">
    <property type="protein sequence ID" value="GIM67267.1"/>
    <property type="molecule type" value="Genomic_DNA"/>
</dbReference>
<keyword evidence="4 7" id="KW-0560">Oxidoreductase</keyword>
<protein>
    <recommendedName>
        <fullName evidence="10">Cytochrome P450</fullName>
    </recommendedName>
</protein>
<gene>
    <name evidence="8" type="ORF">Aau02nite_26660</name>
</gene>
<dbReference type="PROSITE" id="PS00086">
    <property type="entry name" value="CYTOCHROME_P450"/>
    <property type="match status" value="1"/>
</dbReference>
<keyword evidence="5 6" id="KW-0408">Iron</keyword>
<dbReference type="GO" id="GO:0016705">
    <property type="term" value="F:oxidoreductase activity, acting on paired donors, with incorporation or reduction of molecular oxygen"/>
    <property type="evidence" value="ECO:0007669"/>
    <property type="project" value="InterPro"/>
</dbReference>
<keyword evidence="2 6" id="KW-0349">Heme</keyword>
<proteinExistence type="inferred from homology"/>
<dbReference type="GO" id="GO:0020037">
    <property type="term" value="F:heme binding"/>
    <property type="evidence" value="ECO:0007669"/>
    <property type="project" value="InterPro"/>
</dbReference>
<dbReference type="GO" id="GO:0005506">
    <property type="term" value="F:iron ion binding"/>
    <property type="evidence" value="ECO:0007669"/>
    <property type="project" value="InterPro"/>
</dbReference>
<evidence type="ECO:0008006" key="10">
    <source>
        <dbReference type="Google" id="ProtNLM"/>
    </source>
</evidence>
<dbReference type="InterPro" id="IPR001128">
    <property type="entry name" value="Cyt_P450"/>
</dbReference>
<sequence length="436" mass="48684">MTTVHTPAARPPGPRGHRLLGNVVDYDKDRVAFLERCRREYGDVFSFDPRTVVIADPALIHDILSRTNDDFLAETVPLAVRTDEEETAAGAQLWMTARRRGWRGLNRSVAEAHALRLRAIFERTLRQAGPGEVDVLAVMKDYVGRAIADFCVSRDAEGLPAVIAENTEALDPLSRSSYMVPPWWPSRRVRRFIRAREATVEAIAAVVRRRRAAGPPRPGVAEDLLDVLLAADSPALSDVQIERLIRGIMLAAYGVPAAALTWIVHDLAAHPQVRRAVEREATAHDAEVAPSTTALPYTEAFVKEVLRLRPPTWLIGRTARRATTLGEWQLNPGDQILFSLYALHRDERWWRDPEALDPQRWLEPHGQQQRHTYLPFGAGPRVCVGTQLGMIQLVLSTFWLAREYDVTITPGRGGTPDFGGLLIPQGLTATFRPRAQ</sequence>
<dbReference type="InterPro" id="IPR002403">
    <property type="entry name" value="Cyt_P450_E_grp-IV"/>
</dbReference>
<comment type="cofactor">
    <cofactor evidence="6">
        <name>heme</name>
        <dbReference type="ChEBI" id="CHEBI:30413"/>
    </cofactor>
</comment>
<dbReference type="SUPFAM" id="SSF48264">
    <property type="entry name" value="Cytochrome P450"/>
    <property type="match status" value="1"/>
</dbReference>
<organism evidence="8 9">
    <name type="scientific">Actinoplanes auranticolor</name>
    <dbReference type="NCBI Taxonomy" id="47988"/>
    <lineage>
        <taxon>Bacteria</taxon>
        <taxon>Bacillati</taxon>
        <taxon>Actinomycetota</taxon>
        <taxon>Actinomycetes</taxon>
        <taxon>Micromonosporales</taxon>
        <taxon>Micromonosporaceae</taxon>
        <taxon>Actinoplanes</taxon>
    </lineage>
</organism>
<comment type="similarity">
    <text evidence="1 7">Belongs to the cytochrome P450 family.</text>
</comment>
<evidence type="ECO:0000313" key="9">
    <source>
        <dbReference type="Proteomes" id="UP000681340"/>
    </source>
</evidence>
<dbReference type="InterPro" id="IPR017972">
    <property type="entry name" value="Cyt_P450_CS"/>
</dbReference>
<dbReference type="PRINTS" id="PR00385">
    <property type="entry name" value="P450"/>
</dbReference>
<evidence type="ECO:0000256" key="1">
    <source>
        <dbReference type="ARBA" id="ARBA00010617"/>
    </source>
</evidence>
<evidence type="ECO:0000256" key="7">
    <source>
        <dbReference type="RuleBase" id="RU000461"/>
    </source>
</evidence>
<dbReference type="Pfam" id="PF00067">
    <property type="entry name" value="p450"/>
    <property type="match status" value="1"/>
</dbReference>
<dbReference type="Proteomes" id="UP000681340">
    <property type="component" value="Unassembled WGS sequence"/>
</dbReference>
<accession>A0A919VKZ8</accession>
<keyword evidence="9" id="KW-1185">Reference proteome</keyword>
<dbReference type="PANTHER" id="PTHR24289:SF1">
    <property type="entry name" value="STEROID 17-ALPHA-HYDROXYLASE_17,20 LYASE"/>
    <property type="match status" value="1"/>
</dbReference>
<dbReference type="AlphaFoldDB" id="A0A919VKZ8"/>
<feature type="binding site" description="axial binding residue" evidence="6">
    <location>
        <position position="383"/>
    </location>
    <ligand>
        <name>heme</name>
        <dbReference type="ChEBI" id="CHEBI:30413"/>
    </ligand>
    <ligandPart>
        <name>Fe</name>
        <dbReference type="ChEBI" id="CHEBI:18248"/>
    </ligandPart>
</feature>
<dbReference type="RefSeq" id="WP_212988665.1">
    <property type="nucleotide sequence ID" value="NZ_BAABEA010000019.1"/>
</dbReference>
<evidence type="ECO:0000256" key="4">
    <source>
        <dbReference type="ARBA" id="ARBA00023002"/>
    </source>
</evidence>
<dbReference type="GO" id="GO:0004497">
    <property type="term" value="F:monooxygenase activity"/>
    <property type="evidence" value="ECO:0007669"/>
    <property type="project" value="UniProtKB-KW"/>
</dbReference>
<dbReference type="PRINTS" id="PR00465">
    <property type="entry name" value="EP450IV"/>
</dbReference>
<keyword evidence="7" id="KW-0503">Monooxygenase</keyword>
<evidence type="ECO:0000256" key="3">
    <source>
        <dbReference type="ARBA" id="ARBA00022723"/>
    </source>
</evidence>